<keyword evidence="3" id="KW-0998">Cell outer membrane</keyword>
<evidence type="ECO:0000256" key="3">
    <source>
        <dbReference type="ARBA" id="ARBA00023237"/>
    </source>
</evidence>
<dbReference type="Proteomes" id="UP000031338">
    <property type="component" value="Unassembled WGS sequence"/>
</dbReference>
<dbReference type="Gene3D" id="2.40.160.50">
    <property type="entry name" value="membrane protein fhac: a member of the omp85/tpsb transporter family"/>
    <property type="match status" value="1"/>
</dbReference>
<feature type="domain" description="Haemolysin activator HlyB C-terminal" evidence="4">
    <location>
        <begin position="419"/>
        <end position="581"/>
    </location>
</feature>
<dbReference type="PANTHER" id="PTHR34597">
    <property type="entry name" value="SLR1661 PROTEIN"/>
    <property type="match status" value="1"/>
</dbReference>
<dbReference type="STRING" id="48936.NJ75_02551"/>
<keyword evidence="7" id="KW-1185">Reference proteome</keyword>
<evidence type="ECO:0000313" key="6">
    <source>
        <dbReference type="EMBL" id="KHS45532.1"/>
    </source>
</evidence>
<evidence type="ECO:0000313" key="7">
    <source>
        <dbReference type="Proteomes" id="UP000031338"/>
    </source>
</evidence>
<dbReference type="Pfam" id="PF08479">
    <property type="entry name" value="POTRA_2"/>
    <property type="match status" value="1"/>
</dbReference>
<dbReference type="GO" id="GO:0098046">
    <property type="term" value="C:type V protein secretion system complex"/>
    <property type="evidence" value="ECO:0007669"/>
    <property type="project" value="TreeGrafter"/>
</dbReference>
<feature type="domain" description="Polypeptide-transport-associated ShlB-type" evidence="5">
    <location>
        <begin position="106"/>
        <end position="178"/>
    </location>
</feature>
<sequence length="625" mass="67325">MADPVAVLPLPGGTIPVRFRGKAWFFRLRGTAAAGLFPLLTLSFSVSTALAQSLPPSNVQPPTREEIQRGVAEGTLNRSGPVTVDTSEVERAPCPLAAPDFAGIRFKLSSVTFTGMQDLAGFDLADSYAEFVGAEQPVSVICEIRDRAATKLRQAGYLAAVQVPPQKIDGGTVRLDVLLAHLKRVQVKGDVGRSEQALLRYLQKLTRDPVFNTRRAERYLLLAKDLPGMDVRLALRPLEGSPGEVVGEVSVRRMPAYAEIGLQNYGSRAVGRYSGLARVQFNGLTGLGDSTTASFFATTDLHEQKVLQLGHEMRLGGEGFALRGDFTYGWTNPTVTDSRADFHSRTLSASLEGSFPLVRSQAYNLSIAAGGQISNQDLDFGSIPLNRDRLRVIYARTEASGISRPSLTGRDGFTPFEPHWSWGLTLEARQGLDVLDATKGCVGANAPSCRGFGKVTPSRIEGTAKGFVLRASGVFDYRPVRKVTLSIQPRAQYSPDRLLSYEEFSGGNYTVGRGYDPGAVIGDSGVGVRGEIRLGSLLPKVAGGSAFQPYAFADAAWVWNNDAAFDGIDPQKVISVGGGLRAAIKDSIRLDAGVAVPLHNPLGLDVKGKARFMLNLSFQLLPWRL</sequence>
<dbReference type="InterPro" id="IPR005565">
    <property type="entry name" value="Hemolysn_activator_HlyB_C"/>
</dbReference>
<organism evidence="6 7">
    <name type="scientific">Novosphingobium subterraneum</name>
    <dbReference type="NCBI Taxonomy" id="48936"/>
    <lineage>
        <taxon>Bacteria</taxon>
        <taxon>Pseudomonadati</taxon>
        <taxon>Pseudomonadota</taxon>
        <taxon>Alphaproteobacteria</taxon>
        <taxon>Sphingomonadales</taxon>
        <taxon>Sphingomonadaceae</taxon>
        <taxon>Novosphingobium</taxon>
    </lineage>
</organism>
<dbReference type="GO" id="GO:0046819">
    <property type="term" value="P:protein secretion by the type V secretion system"/>
    <property type="evidence" value="ECO:0007669"/>
    <property type="project" value="TreeGrafter"/>
</dbReference>
<keyword evidence="1" id="KW-1134">Transmembrane beta strand</keyword>
<evidence type="ECO:0000259" key="4">
    <source>
        <dbReference type="Pfam" id="PF03865"/>
    </source>
</evidence>
<reference evidence="6 7" key="1">
    <citation type="submission" date="2014-10" db="EMBL/GenBank/DDBJ databases">
        <title>Draft genome sequence of Novosphingobium subterraneum DSM 12447.</title>
        <authorList>
            <person name="Gan H.M."/>
            <person name="Gan H.Y."/>
            <person name="Savka M.A."/>
        </authorList>
    </citation>
    <scope>NUCLEOTIDE SEQUENCE [LARGE SCALE GENOMIC DNA]</scope>
    <source>
        <strain evidence="6 7">DSM 12447</strain>
    </source>
</reference>
<dbReference type="AlphaFoldDB" id="A0A0B9A894"/>
<evidence type="ECO:0000259" key="5">
    <source>
        <dbReference type="Pfam" id="PF08479"/>
    </source>
</evidence>
<name>A0A0B9A894_9SPHN</name>
<dbReference type="PATRIC" id="fig|48936.3.peg.2557"/>
<dbReference type="InterPro" id="IPR051544">
    <property type="entry name" value="TPS_OM_transporter"/>
</dbReference>
<keyword evidence="1" id="KW-0472">Membrane</keyword>
<evidence type="ECO:0000256" key="2">
    <source>
        <dbReference type="ARBA" id="ARBA00022692"/>
    </source>
</evidence>
<gene>
    <name evidence="6" type="ORF">NJ75_02551</name>
</gene>
<dbReference type="PANTHER" id="PTHR34597:SF6">
    <property type="entry name" value="BLR6126 PROTEIN"/>
    <property type="match status" value="1"/>
</dbReference>
<dbReference type="EMBL" id="JRVC01000012">
    <property type="protein sequence ID" value="KHS45532.1"/>
    <property type="molecule type" value="Genomic_DNA"/>
</dbReference>
<keyword evidence="2" id="KW-0812">Transmembrane</keyword>
<dbReference type="InterPro" id="IPR013686">
    <property type="entry name" value="Polypept-transport_assoc_ShlB"/>
</dbReference>
<protein>
    <submittedName>
        <fullName evidence="6">Hemolysin activation/secretion protein-like protein</fullName>
    </submittedName>
</protein>
<evidence type="ECO:0000256" key="1">
    <source>
        <dbReference type="ARBA" id="ARBA00022452"/>
    </source>
</evidence>
<dbReference type="GO" id="GO:0008320">
    <property type="term" value="F:protein transmembrane transporter activity"/>
    <property type="evidence" value="ECO:0007669"/>
    <property type="project" value="TreeGrafter"/>
</dbReference>
<dbReference type="Pfam" id="PF03865">
    <property type="entry name" value="ShlB"/>
    <property type="match status" value="1"/>
</dbReference>
<comment type="caution">
    <text evidence="6">The sequence shown here is derived from an EMBL/GenBank/DDBJ whole genome shotgun (WGS) entry which is preliminary data.</text>
</comment>
<proteinExistence type="predicted"/>
<accession>A0A0B9A894</accession>
<dbReference type="Gene3D" id="3.10.20.310">
    <property type="entry name" value="membrane protein fhac"/>
    <property type="match status" value="1"/>
</dbReference>